<dbReference type="Proteomes" id="UP001415857">
    <property type="component" value="Unassembled WGS sequence"/>
</dbReference>
<proteinExistence type="predicted"/>
<protein>
    <submittedName>
        <fullName evidence="2">Uncharacterized protein</fullName>
    </submittedName>
</protein>
<organism evidence="2 3">
    <name type="scientific">Liquidambar formosana</name>
    <name type="common">Formosan gum</name>
    <dbReference type="NCBI Taxonomy" id="63359"/>
    <lineage>
        <taxon>Eukaryota</taxon>
        <taxon>Viridiplantae</taxon>
        <taxon>Streptophyta</taxon>
        <taxon>Embryophyta</taxon>
        <taxon>Tracheophyta</taxon>
        <taxon>Spermatophyta</taxon>
        <taxon>Magnoliopsida</taxon>
        <taxon>eudicotyledons</taxon>
        <taxon>Gunneridae</taxon>
        <taxon>Pentapetalae</taxon>
        <taxon>Saxifragales</taxon>
        <taxon>Altingiaceae</taxon>
        <taxon>Liquidambar</taxon>
    </lineage>
</organism>
<feature type="region of interest" description="Disordered" evidence="1">
    <location>
        <begin position="1"/>
        <end position="25"/>
    </location>
</feature>
<accession>A0AAP0WZG0</accession>
<sequence>MQSRGSNNRLSGMCKSRHHGDSLDRGIDSENKQINDFLILDNHVEASEENPNKTRVFFAYAADKLNSMLKSMTMFICPGNLACRSFGQALCLCWVYESTQSILRAELSVLVFDLVCFKIQRSQYKTVVCRRLFYNVVVLQLIDVCLT</sequence>
<reference evidence="2 3" key="1">
    <citation type="journal article" date="2024" name="Plant J.">
        <title>Genome sequences and population genomics reveal climatic adaptation and genomic divergence between two closely related sweetgum species.</title>
        <authorList>
            <person name="Xu W.Q."/>
            <person name="Ren C.Q."/>
            <person name="Zhang X.Y."/>
            <person name="Comes H.P."/>
            <person name="Liu X.H."/>
            <person name="Li Y.G."/>
            <person name="Kettle C.J."/>
            <person name="Jalonen R."/>
            <person name="Gaisberger H."/>
            <person name="Ma Y.Z."/>
            <person name="Qiu Y.X."/>
        </authorList>
    </citation>
    <scope>NUCLEOTIDE SEQUENCE [LARGE SCALE GENOMIC DNA]</scope>
    <source>
        <strain evidence="2">Hangzhou</strain>
    </source>
</reference>
<feature type="compositionally biased region" description="Polar residues" evidence="1">
    <location>
        <begin position="1"/>
        <end position="10"/>
    </location>
</feature>
<evidence type="ECO:0000313" key="3">
    <source>
        <dbReference type="Proteomes" id="UP001415857"/>
    </source>
</evidence>
<name>A0AAP0WZG0_LIQFO</name>
<evidence type="ECO:0000256" key="1">
    <source>
        <dbReference type="SAM" id="MobiDB-lite"/>
    </source>
</evidence>
<comment type="caution">
    <text evidence="2">The sequence shown here is derived from an EMBL/GenBank/DDBJ whole genome shotgun (WGS) entry which is preliminary data.</text>
</comment>
<dbReference type="EMBL" id="JBBPBK010000008">
    <property type="protein sequence ID" value="KAK9280508.1"/>
    <property type="molecule type" value="Genomic_DNA"/>
</dbReference>
<dbReference type="AlphaFoldDB" id="A0AAP0WZG0"/>
<keyword evidence="3" id="KW-1185">Reference proteome</keyword>
<evidence type="ECO:0000313" key="2">
    <source>
        <dbReference type="EMBL" id="KAK9280508.1"/>
    </source>
</evidence>
<gene>
    <name evidence="2" type="ORF">L1049_014200</name>
</gene>